<sequence>MKAAILVWALLLSFDRPCWLAEGRERPRSLRSKPFDHEAFTAHLITMSPAAERPLWRRFLERRFGWPPEEKRLRATLQPKSQLMAPLQPWRRKLGATVSSYCWSPDWSPVDCCFFSPMDTALQVCFANNTGMFMDCCPWETVEEMQSSLLSCDLSPHNASWHLVQQTFDERL</sequence>
<evidence type="ECO:0000313" key="3">
    <source>
        <dbReference type="Proteomes" id="UP001642464"/>
    </source>
</evidence>
<keyword evidence="1" id="KW-0732">Signal</keyword>
<gene>
    <name evidence="2" type="ORF">SCF082_LOCUS14254</name>
</gene>
<evidence type="ECO:0000256" key="1">
    <source>
        <dbReference type="SAM" id="SignalP"/>
    </source>
</evidence>
<feature type="non-terminal residue" evidence="2">
    <location>
        <position position="172"/>
    </location>
</feature>
<feature type="signal peptide" evidence="1">
    <location>
        <begin position="1"/>
        <end position="20"/>
    </location>
</feature>
<name>A0ABP0JXH5_9DINO</name>
<feature type="chain" id="PRO_5046609835" evidence="1">
    <location>
        <begin position="21"/>
        <end position="172"/>
    </location>
</feature>
<proteinExistence type="predicted"/>
<accession>A0ABP0JXH5</accession>
<dbReference type="Proteomes" id="UP001642464">
    <property type="component" value="Unassembled WGS sequence"/>
</dbReference>
<dbReference type="EMBL" id="CAXAMM010008891">
    <property type="protein sequence ID" value="CAK9018828.1"/>
    <property type="molecule type" value="Genomic_DNA"/>
</dbReference>
<keyword evidence="3" id="KW-1185">Reference proteome</keyword>
<evidence type="ECO:0000313" key="2">
    <source>
        <dbReference type="EMBL" id="CAK9018828.1"/>
    </source>
</evidence>
<organism evidence="2 3">
    <name type="scientific">Durusdinium trenchii</name>
    <dbReference type="NCBI Taxonomy" id="1381693"/>
    <lineage>
        <taxon>Eukaryota</taxon>
        <taxon>Sar</taxon>
        <taxon>Alveolata</taxon>
        <taxon>Dinophyceae</taxon>
        <taxon>Suessiales</taxon>
        <taxon>Symbiodiniaceae</taxon>
        <taxon>Durusdinium</taxon>
    </lineage>
</organism>
<protein>
    <submittedName>
        <fullName evidence="2">Ankyrin repeat domain-containing protein 17</fullName>
    </submittedName>
</protein>
<reference evidence="2 3" key="1">
    <citation type="submission" date="2024-02" db="EMBL/GenBank/DDBJ databases">
        <authorList>
            <person name="Chen Y."/>
            <person name="Shah S."/>
            <person name="Dougan E. K."/>
            <person name="Thang M."/>
            <person name="Chan C."/>
        </authorList>
    </citation>
    <scope>NUCLEOTIDE SEQUENCE [LARGE SCALE GENOMIC DNA]</scope>
</reference>
<comment type="caution">
    <text evidence="2">The sequence shown here is derived from an EMBL/GenBank/DDBJ whole genome shotgun (WGS) entry which is preliminary data.</text>
</comment>